<protein>
    <submittedName>
        <fullName evidence="1">Uncharacterized protein</fullName>
    </submittedName>
</protein>
<comment type="caution">
    <text evidence="1">The sequence shown here is derived from an EMBL/GenBank/DDBJ whole genome shotgun (WGS) entry which is preliminary data.</text>
</comment>
<reference evidence="1 2" key="1">
    <citation type="journal article" date="2024" name="bioRxiv">
        <title>A reference genome for Trichogramma kaykai: A tiny desert-dwelling parasitoid wasp with competing sex-ratio distorters.</title>
        <authorList>
            <person name="Culotta J."/>
            <person name="Lindsey A.R."/>
        </authorList>
    </citation>
    <scope>NUCLEOTIDE SEQUENCE [LARGE SCALE GENOMIC DNA]</scope>
    <source>
        <strain evidence="1 2">KSX58</strain>
    </source>
</reference>
<gene>
    <name evidence="1" type="ORF">TKK_020009</name>
</gene>
<name>A0ABD2VU20_9HYME</name>
<organism evidence="1 2">
    <name type="scientific">Trichogramma kaykai</name>
    <dbReference type="NCBI Taxonomy" id="54128"/>
    <lineage>
        <taxon>Eukaryota</taxon>
        <taxon>Metazoa</taxon>
        <taxon>Ecdysozoa</taxon>
        <taxon>Arthropoda</taxon>
        <taxon>Hexapoda</taxon>
        <taxon>Insecta</taxon>
        <taxon>Pterygota</taxon>
        <taxon>Neoptera</taxon>
        <taxon>Endopterygota</taxon>
        <taxon>Hymenoptera</taxon>
        <taxon>Apocrita</taxon>
        <taxon>Proctotrupomorpha</taxon>
        <taxon>Chalcidoidea</taxon>
        <taxon>Trichogrammatidae</taxon>
        <taxon>Trichogramma</taxon>
    </lineage>
</organism>
<evidence type="ECO:0000313" key="2">
    <source>
        <dbReference type="Proteomes" id="UP001627154"/>
    </source>
</evidence>
<evidence type="ECO:0000313" key="1">
    <source>
        <dbReference type="EMBL" id="KAL3384220.1"/>
    </source>
</evidence>
<dbReference type="Proteomes" id="UP001627154">
    <property type="component" value="Unassembled WGS sequence"/>
</dbReference>
<dbReference type="AlphaFoldDB" id="A0ABD2VU20"/>
<proteinExistence type="predicted"/>
<dbReference type="EMBL" id="JBJJXI010000177">
    <property type="protein sequence ID" value="KAL3384220.1"/>
    <property type="molecule type" value="Genomic_DNA"/>
</dbReference>
<keyword evidence="2" id="KW-1185">Reference proteome</keyword>
<sequence length="113" mass="12177">MTHRVFFLTDSGGSVLLASEKTESKHIFPTAAAAIITACGHCAAAARYAPMARESGKASEPSTTTTTTAPRHKIPAIFTMYIALYTLNILTFCHVIQILPASYACRARFKALN</sequence>
<accession>A0ABD2VU20</accession>